<comment type="subcellular location">
    <subcellularLocation>
        <location evidence="1">Membrane</location>
        <topology evidence="1">Multi-pass membrane protein</topology>
    </subcellularLocation>
</comment>
<proteinExistence type="inferred from homology"/>
<dbReference type="GO" id="GO:0016020">
    <property type="term" value="C:membrane"/>
    <property type="evidence" value="ECO:0007669"/>
    <property type="project" value="UniProtKB-SubCell"/>
</dbReference>
<evidence type="ECO:0000256" key="1">
    <source>
        <dbReference type="ARBA" id="ARBA00004141"/>
    </source>
</evidence>
<accession>A0A814VPX9</accession>
<evidence type="ECO:0000256" key="4">
    <source>
        <dbReference type="ARBA" id="ARBA00022840"/>
    </source>
</evidence>
<dbReference type="OrthoDB" id="6500128at2759"/>
<evidence type="ECO:0000313" key="6">
    <source>
        <dbReference type="EMBL" id="CAF1194001.1"/>
    </source>
</evidence>
<dbReference type="PANTHER" id="PTHR24223:SF456">
    <property type="entry name" value="MULTIDRUG RESISTANCE-ASSOCIATED PROTEIN LETHAL(2)03659"/>
    <property type="match status" value="1"/>
</dbReference>
<dbReference type="InterPro" id="IPR027417">
    <property type="entry name" value="P-loop_NTPase"/>
</dbReference>
<dbReference type="GO" id="GO:0016887">
    <property type="term" value="F:ATP hydrolysis activity"/>
    <property type="evidence" value="ECO:0007669"/>
    <property type="project" value="InterPro"/>
</dbReference>
<dbReference type="EMBL" id="CAJNON010000321">
    <property type="protein sequence ID" value="CAF1194001.1"/>
    <property type="molecule type" value="Genomic_DNA"/>
</dbReference>
<dbReference type="GO" id="GO:0005524">
    <property type="term" value="F:ATP binding"/>
    <property type="evidence" value="ECO:0007669"/>
    <property type="project" value="UniProtKB-KW"/>
</dbReference>
<dbReference type="SUPFAM" id="SSF52540">
    <property type="entry name" value="P-loop containing nucleoside triphosphate hydrolases"/>
    <property type="match status" value="1"/>
</dbReference>
<comment type="caution">
    <text evidence="6">The sequence shown here is derived from an EMBL/GenBank/DDBJ whole genome shotgun (WGS) entry which is preliminary data.</text>
</comment>
<evidence type="ECO:0000259" key="5">
    <source>
        <dbReference type="Pfam" id="PF00005"/>
    </source>
</evidence>
<dbReference type="InterPro" id="IPR050173">
    <property type="entry name" value="ABC_transporter_C-like"/>
</dbReference>
<dbReference type="Pfam" id="PF00005">
    <property type="entry name" value="ABC_tran"/>
    <property type="match status" value="1"/>
</dbReference>
<dbReference type="Gene3D" id="3.40.50.300">
    <property type="entry name" value="P-loop containing nucleotide triphosphate hydrolases"/>
    <property type="match status" value="1"/>
</dbReference>
<reference evidence="6" key="1">
    <citation type="submission" date="2021-02" db="EMBL/GenBank/DDBJ databases">
        <authorList>
            <person name="Nowell W R."/>
        </authorList>
    </citation>
    <scope>NUCLEOTIDE SEQUENCE</scope>
</reference>
<evidence type="ECO:0000313" key="7">
    <source>
        <dbReference type="Proteomes" id="UP000663891"/>
    </source>
</evidence>
<evidence type="ECO:0000256" key="2">
    <source>
        <dbReference type="ARBA" id="ARBA00009726"/>
    </source>
</evidence>
<dbReference type="GO" id="GO:0042626">
    <property type="term" value="F:ATPase-coupled transmembrane transporter activity"/>
    <property type="evidence" value="ECO:0007669"/>
    <property type="project" value="TreeGrafter"/>
</dbReference>
<organism evidence="6 7">
    <name type="scientific">Adineta steineri</name>
    <dbReference type="NCBI Taxonomy" id="433720"/>
    <lineage>
        <taxon>Eukaryota</taxon>
        <taxon>Metazoa</taxon>
        <taxon>Spiralia</taxon>
        <taxon>Gnathifera</taxon>
        <taxon>Rotifera</taxon>
        <taxon>Eurotatoria</taxon>
        <taxon>Bdelloidea</taxon>
        <taxon>Adinetida</taxon>
        <taxon>Adinetidae</taxon>
        <taxon>Adineta</taxon>
    </lineage>
</organism>
<sequence length="97" mass="10872">MLVAESGTNLSAGERQLICVARAILKRSHILLIDEATANVDYATDKMIQEVIAEKFRDRTILTIAHRLNTIVNSDRILMLQQGEVAYFDVPSNLNVM</sequence>
<dbReference type="Proteomes" id="UP000663891">
    <property type="component" value="Unassembled WGS sequence"/>
</dbReference>
<name>A0A814VPX9_9BILA</name>
<dbReference type="AlphaFoldDB" id="A0A814VPX9"/>
<dbReference type="InterPro" id="IPR003439">
    <property type="entry name" value="ABC_transporter-like_ATP-bd"/>
</dbReference>
<gene>
    <name evidence="6" type="ORF">VCS650_LOCUS25224</name>
</gene>
<keyword evidence="3" id="KW-0547">Nucleotide-binding</keyword>
<dbReference type="PANTHER" id="PTHR24223">
    <property type="entry name" value="ATP-BINDING CASSETTE SUB-FAMILY C"/>
    <property type="match status" value="1"/>
</dbReference>
<keyword evidence="4" id="KW-0067">ATP-binding</keyword>
<feature type="domain" description="ABC transporter" evidence="5">
    <location>
        <begin position="5"/>
        <end position="38"/>
    </location>
</feature>
<protein>
    <recommendedName>
        <fullName evidence="5">ABC transporter domain-containing protein</fullName>
    </recommendedName>
</protein>
<comment type="similarity">
    <text evidence="2">Belongs to the ABC transporter superfamily. ABCC family. Conjugate transporter (TC 3.A.1.208) subfamily.</text>
</comment>
<evidence type="ECO:0000256" key="3">
    <source>
        <dbReference type="ARBA" id="ARBA00022741"/>
    </source>
</evidence>